<dbReference type="Proteomes" id="UP000095287">
    <property type="component" value="Unplaced"/>
</dbReference>
<sequence length="113" mass="12744">MTVIGKTTSKVVVIKAKLCRYVSVTKKVVVSCVSVTRVTFSYYFDDTVTNTNKIHSLRSPKSRNIESQRYGHALVLLSDNFITCCSAAVRRATNIHFFGLRTSHYDFLALFSL</sequence>
<keyword evidence="1" id="KW-1185">Reference proteome</keyword>
<proteinExistence type="predicted"/>
<evidence type="ECO:0000313" key="1">
    <source>
        <dbReference type="Proteomes" id="UP000095287"/>
    </source>
</evidence>
<dbReference type="WBParaSite" id="L893_g2456.t1">
    <property type="protein sequence ID" value="L893_g2456.t1"/>
    <property type="gene ID" value="L893_g2456"/>
</dbReference>
<organism evidence="1 2">
    <name type="scientific">Steinernema glaseri</name>
    <dbReference type="NCBI Taxonomy" id="37863"/>
    <lineage>
        <taxon>Eukaryota</taxon>
        <taxon>Metazoa</taxon>
        <taxon>Ecdysozoa</taxon>
        <taxon>Nematoda</taxon>
        <taxon>Chromadorea</taxon>
        <taxon>Rhabditida</taxon>
        <taxon>Tylenchina</taxon>
        <taxon>Panagrolaimomorpha</taxon>
        <taxon>Strongyloidoidea</taxon>
        <taxon>Steinernematidae</taxon>
        <taxon>Steinernema</taxon>
    </lineage>
</organism>
<protein>
    <submittedName>
        <fullName evidence="2">Ovule protein</fullName>
    </submittedName>
</protein>
<dbReference type="AlphaFoldDB" id="A0A1I7ZBP4"/>
<evidence type="ECO:0000313" key="2">
    <source>
        <dbReference type="WBParaSite" id="L893_g2456.t1"/>
    </source>
</evidence>
<accession>A0A1I7ZBP4</accession>
<name>A0A1I7ZBP4_9BILA</name>
<reference evidence="2" key="1">
    <citation type="submission" date="2016-11" db="UniProtKB">
        <authorList>
            <consortium name="WormBaseParasite"/>
        </authorList>
    </citation>
    <scope>IDENTIFICATION</scope>
</reference>